<feature type="signal peptide" evidence="1">
    <location>
        <begin position="1"/>
        <end position="29"/>
    </location>
</feature>
<accession>A0ABV0LFP1</accession>
<reference evidence="2 3" key="1">
    <citation type="submission" date="2024-05" db="EMBL/GenBank/DDBJ databases">
        <authorList>
            <person name="Zhao H."/>
            <person name="Xu Y."/>
            <person name="Lin S."/>
            <person name="Spain J.C."/>
            <person name="Zhou N.-Y."/>
        </authorList>
    </citation>
    <scope>NUCLEOTIDE SEQUENCE [LARGE SCALE GENOMIC DNA]</scope>
    <source>
        <strain evidence="2 3">NEAU-NG30</strain>
    </source>
</reference>
<proteinExistence type="predicted"/>
<organism evidence="2 3">
    <name type="scientific">Amycolatopsis melonis</name>
    <dbReference type="NCBI Taxonomy" id="3156488"/>
    <lineage>
        <taxon>Bacteria</taxon>
        <taxon>Bacillati</taxon>
        <taxon>Actinomycetota</taxon>
        <taxon>Actinomycetes</taxon>
        <taxon>Pseudonocardiales</taxon>
        <taxon>Pseudonocardiaceae</taxon>
        <taxon>Amycolatopsis</taxon>
    </lineage>
</organism>
<protein>
    <submittedName>
        <fullName evidence="2">Uncharacterized protein</fullName>
    </submittedName>
</protein>
<dbReference type="Proteomes" id="UP001440984">
    <property type="component" value="Unassembled WGS sequence"/>
</dbReference>
<keyword evidence="3" id="KW-1185">Reference proteome</keyword>
<evidence type="ECO:0000256" key="1">
    <source>
        <dbReference type="SAM" id="SignalP"/>
    </source>
</evidence>
<evidence type="ECO:0000313" key="2">
    <source>
        <dbReference type="EMBL" id="MEQ0560754.1"/>
    </source>
</evidence>
<dbReference type="RefSeq" id="WP_348951823.1">
    <property type="nucleotide sequence ID" value="NZ_JBDZYD010000005.1"/>
</dbReference>
<feature type="chain" id="PRO_5046513731" evidence="1">
    <location>
        <begin position="30"/>
        <end position="108"/>
    </location>
</feature>
<dbReference type="EMBL" id="JBDZYD010000005">
    <property type="protein sequence ID" value="MEQ0560754.1"/>
    <property type="molecule type" value="Genomic_DNA"/>
</dbReference>
<keyword evidence="1" id="KW-0732">Signal</keyword>
<evidence type="ECO:0000313" key="3">
    <source>
        <dbReference type="Proteomes" id="UP001440984"/>
    </source>
</evidence>
<comment type="caution">
    <text evidence="2">The sequence shown here is derived from an EMBL/GenBank/DDBJ whole genome shotgun (WGS) entry which is preliminary data.</text>
</comment>
<sequence>MNSTNIARALVIGGLAAGAALGTVGIAAAADAPGSYSHGITASPDGQIGTAAISPDTREGAVQPNGTRISSVVPANRELGVQPDGTRISSVVPANRELGVQPDGTRIY</sequence>
<name>A0ABV0LFP1_9PSEU</name>
<gene>
    <name evidence="2" type="ORF">ABJI51_16835</name>
</gene>